<accession>A0A644ZK11</accession>
<dbReference type="AlphaFoldDB" id="A0A644ZK11"/>
<evidence type="ECO:0008006" key="2">
    <source>
        <dbReference type="Google" id="ProtNLM"/>
    </source>
</evidence>
<sequence length="157" mass="18015">MEVFGEIYILQKTKASFRNEKLAIKSSTIKLNSGTTATRNNSGVKMKITADLKNEFWHWMNENWNLAGGLITHSIAAAMMGKSQTRVRQMIEEGKLHQYNFKTKKFVSFSEVLNLTRDEAIDDLKQATDLLFKQGAEMFNQIIEQQRAKNTQPPKEN</sequence>
<comment type="caution">
    <text evidence="1">The sequence shown here is derived from an EMBL/GenBank/DDBJ whole genome shotgun (WGS) entry which is preliminary data.</text>
</comment>
<proteinExistence type="predicted"/>
<dbReference type="EMBL" id="VSSQ01009287">
    <property type="protein sequence ID" value="MPM41216.1"/>
    <property type="molecule type" value="Genomic_DNA"/>
</dbReference>
<reference evidence="1" key="1">
    <citation type="submission" date="2019-08" db="EMBL/GenBank/DDBJ databases">
        <authorList>
            <person name="Kucharzyk K."/>
            <person name="Murdoch R.W."/>
            <person name="Higgins S."/>
            <person name="Loffler F."/>
        </authorList>
    </citation>
    <scope>NUCLEOTIDE SEQUENCE</scope>
</reference>
<protein>
    <recommendedName>
        <fullName evidence="2">Helix-turn-helix domain-containing protein</fullName>
    </recommendedName>
</protein>
<gene>
    <name evidence="1" type="ORF">SDC9_87866</name>
</gene>
<evidence type="ECO:0000313" key="1">
    <source>
        <dbReference type="EMBL" id="MPM41216.1"/>
    </source>
</evidence>
<name>A0A644ZK11_9ZZZZ</name>
<organism evidence="1">
    <name type="scientific">bioreactor metagenome</name>
    <dbReference type="NCBI Taxonomy" id="1076179"/>
    <lineage>
        <taxon>unclassified sequences</taxon>
        <taxon>metagenomes</taxon>
        <taxon>ecological metagenomes</taxon>
    </lineage>
</organism>